<name>A0A364K5S3_9BACL</name>
<dbReference type="InterPro" id="IPR045540">
    <property type="entry name" value="YegS/DAGK_C"/>
</dbReference>
<sequence>MNRAAIIANPVAGNKDLLHRLESIQQALSKQINEVILYKTSSKGNGAQIVQSIAHQVDMIVSVGGDGTVHELINALCPLEHRPILAILPGGTCNDFSRTLCISQDPDEAIEQLLARNTTHIDVGKHNGNYFLNFWGIGLITQVSERIDPDIKRDWGRLAYYISAFQTFAEPPSFFLEVESESNYFRGNATMMIVGNGSYVGGMETYFPRTSVQDGYLDVLIIRKASLEAIHAIISSHLLDQRPYGEDLLYFQAKSLRITTSPSLKIDCDGEKNTFTPTQLTVLPRHLQVVMGNDFIHRSSCLSFKDLSV</sequence>
<dbReference type="InterPro" id="IPR017438">
    <property type="entry name" value="ATP-NAD_kinase_N"/>
</dbReference>
<evidence type="ECO:0000256" key="10">
    <source>
        <dbReference type="ARBA" id="ARBA00023264"/>
    </source>
</evidence>
<reference evidence="12 13" key="1">
    <citation type="submission" date="2018-06" db="EMBL/GenBank/DDBJ databases">
        <title>Thermoflavimicrobium daqus sp. nov., a thermophilic microbe isolated from Moutai-flavour Daqu.</title>
        <authorList>
            <person name="Wang X."/>
            <person name="Zhou H."/>
        </authorList>
    </citation>
    <scope>NUCLEOTIDE SEQUENCE [LARGE SCALE GENOMIC DNA]</scope>
    <source>
        <strain evidence="12 13">FBKL4.011</strain>
    </source>
</reference>
<evidence type="ECO:0000256" key="5">
    <source>
        <dbReference type="ARBA" id="ARBA00022741"/>
    </source>
</evidence>
<dbReference type="AlphaFoldDB" id="A0A364K5S3"/>
<evidence type="ECO:0000256" key="6">
    <source>
        <dbReference type="ARBA" id="ARBA00022777"/>
    </source>
</evidence>
<dbReference type="InterPro" id="IPR050187">
    <property type="entry name" value="Lipid_Phosphate_FormReg"/>
</dbReference>
<dbReference type="OrthoDB" id="142078at2"/>
<dbReference type="EMBL" id="QJKK01000003">
    <property type="protein sequence ID" value="RAL25659.1"/>
    <property type="molecule type" value="Genomic_DNA"/>
</dbReference>
<dbReference type="GO" id="GO:0004143">
    <property type="term" value="F:ATP-dependent diacylglycerol kinase activity"/>
    <property type="evidence" value="ECO:0007669"/>
    <property type="project" value="TreeGrafter"/>
</dbReference>
<gene>
    <name evidence="12" type="ORF">DL897_06160</name>
</gene>
<evidence type="ECO:0000256" key="2">
    <source>
        <dbReference type="ARBA" id="ARBA00005983"/>
    </source>
</evidence>
<dbReference type="Pfam" id="PF19279">
    <property type="entry name" value="YegS_C"/>
    <property type="match status" value="1"/>
</dbReference>
<keyword evidence="5" id="KW-0547">Nucleotide-binding</keyword>
<keyword evidence="6 12" id="KW-0418">Kinase</keyword>
<evidence type="ECO:0000256" key="7">
    <source>
        <dbReference type="ARBA" id="ARBA00022840"/>
    </source>
</evidence>
<dbReference type="Gene3D" id="3.40.50.10330">
    <property type="entry name" value="Probable inorganic polyphosphate/atp-NAD kinase, domain 1"/>
    <property type="match status" value="1"/>
</dbReference>
<evidence type="ECO:0000256" key="9">
    <source>
        <dbReference type="ARBA" id="ARBA00023209"/>
    </source>
</evidence>
<dbReference type="SMART" id="SM00046">
    <property type="entry name" value="DAGKc"/>
    <property type="match status" value="1"/>
</dbReference>
<keyword evidence="10" id="KW-1208">Phospholipid metabolism</keyword>
<dbReference type="InterPro" id="IPR016064">
    <property type="entry name" value="NAD/diacylglycerol_kinase_sf"/>
</dbReference>
<dbReference type="PANTHER" id="PTHR12358">
    <property type="entry name" value="SPHINGOSINE KINASE"/>
    <property type="match status" value="1"/>
</dbReference>
<dbReference type="Proteomes" id="UP000251213">
    <property type="component" value="Unassembled WGS sequence"/>
</dbReference>
<dbReference type="Pfam" id="PF00781">
    <property type="entry name" value="DAGK_cat"/>
    <property type="match status" value="1"/>
</dbReference>
<dbReference type="RefSeq" id="WP_113658273.1">
    <property type="nucleotide sequence ID" value="NZ_KZ845665.1"/>
</dbReference>
<keyword evidence="9" id="KW-0594">Phospholipid biosynthesis</keyword>
<dbReference type="InterPro" id="IPR001206">
    <property type="entry name" value="Diacylglycerol_kinase_cat_dom"/>
</dbReference>
<comment type="caution">
    <text evidence="12">The sequence shown here is derived from an EMBL/GenBank/DDBJ whole genome shotgun (WGS) entry which is preliminary data.</text>
</comment>
<dbReference type="PANTHER" id="PTHR12358:SF107">
    <property type="entry name" value="LIPID KINASE BMRU-RELATED"/>
    <property type="match status" value="1"/>
</dbReference>
<comment type="cofactor">
    <cofactor evidence="1">
        <name>Mg(2+)</name>
        <dbReference type="ChEBI" id="CHEBI:18420"/>
    </cofactor>
</comment>
<keyword evidence="3" id="KW-0444">Lipid biosynthesis</keyword>
<evidence type="ECO:0000256" key="1">
    <source>
        <dbReference type="ARBA" id="ARBA00001946"/>
    </source>
</evidence>
<dbReference type="InterPro" id="IPR005218">
    <property type="entry name" value="Diacylglycerol/lipid_kinase"/>
</dbReference>
<keyword evidence="8" id="KW-0443">Lipid metabolism</keyword>
<comment type="similarity">
    <text evidence="2">Belongs to the diacylglycerol/lipid kinase family.</text>
</comment>
<evidence type="ECO:0000259" key="11">
    <source>
        <dbReference type="PROSITE" id="PS50146"/>
    </source>
</evidence>
<dbReference type="GO" id="GO:0005886">
    <property type="term" value="C:plasma membrane"/>
    <property type="evidence" value="ECO:0007669"/>
    <property type="project" value="TreeGrafter"/>
</dbReference>
<keyword evidence="13" id="KW-1185">Reference proteome</keyword>
<organism evidence="12 13">
    <name type="scientific">Thermoflavimicrobium daqui</name>
    <dbReference type="NCBI Taxonomy" id="2137476"/>
    <lineage>
        <taxon>Bacteria</taxon>
        <taxon>Bacillati</taxon>
        <taxon>Bacillota</taxon>
        <taxon>Bacilli</taxon>
        <taxon>Bacillales</taxon>
        <taxon>Thermoactinomycetaceae</taxon>
        <taxon>Thermoflavimicrobium</taxon>
    </lineage>
</organism>
<evidence type="ECO:0000256" key="8">
    <source>
        <dbReference type="ARBA" id="ARBA00023098"/>
    </source>
</evidence>
<feature type="domain" description="DAGKc" evidence="11">
    <location>
        <begin position="1"/>
        <end position="130"/>
    </location>
</feature>
<evidence type="ECO:0000313" key="12">
    <source>
        <dbReference type="EMBL" id="RAL25659.1"/>
    </source>
</evidence>
<dbReference type="GO" id="GO:0008654">
    <property type="term" value="P:phospholipid biosynthetic process"/>
    <property type="evidence" value="ECO:0007669"/>
    <property type="project" value="UniProtKB-KW"/>
</dbReference>
<dbReference type="Gene3D" id="2.60.200.40">
    <property type="match status" value="1"/>
</dbReference>
<dbReference type="GO" id="GO:0005524">
    <property type="term" value="F:ATP binding"/>
    <property type="evidence" value="ECO:0007669"/>
    <property type="project" value="UniProtKB-KW"/>
</dbReference>
<accession>A0A364K5S3</accession>
<evidence type="ECO:0000256" key="3">
    <source>
        <dbReference type="ARBA" id="ARBA00022516"/>
    </source>
</evidence>
<protein>
    <submittedName>
        <fullName evidence="12">Diacylglycerol kinase</fullName>
    </submittedName>
</protein>
<proteinExistence type="inferred from homology"/>
<evidence type="ECO:0000313" key="13">
    <source>
        <dbReference type="Proteomes" id="UP000251213"/>
    </source>
</evidence>
<keyword evidence="4" id="KW-0808">Transferase</keyword>
<dbReference type="PROSITE" id="PS50146">
    <property type="entry name" value="DAGK"/>
    <property type="match status" value="1"/>
</dbReference>
<dbReference type="NCBIfam" id="TIGR00147">
    <property type="entry name" value="YegS/Rv2252/BmrU family lipid kinase"/>
    <property type="match status" value="1"/>
</dbReference>
<evidence type="ECO:0000256" key="4">
    <source>
        <dbReference type="ARBA" id="ARBA00022679"/>
    </source>
</evidence>
<keyword evidence="7" id="KW-0067">ATP-binding</keyword>
<reference evidence="12 13" key="2">
    <citation type="submission" date="2018-06" db="EMBL/GenBank/DDBJ databases">
        <authorList>
            <person name="Zhirakovskaya E."/>
        </authorList>
    </citation>
    <scope>NUCLEOTIDE SEQUENCE [LARGE SCALE GENOMIC DNA]</scope>
    <source>
        <strain evidence="12 13">FBKL4.011</strain>
    </source>
</reference>
<dbReference type="SUPFAM" id="SSF111331">
    <property type="entry name" value="NAD kinase/diacylglycerol kinase-like"/>
    <property type="match status" value="1"/>
</dbReference>